<feature type="transmembrane region" description="Helical" evidence="8">
    <location>
        <begin position="585"/>
        <end position="603"/>
    </location>
</feature>
<dbReference type="InterPro" id="IPR035979">
    <property type="entry name" value="RBD_domain_sf"/>
</dbReference>
<feature type="compositionally biased region" description="Low complexity" evidence="7">
    <location>
        <begin position="23"/>
        <end position="33"/>
    </location>
</feature>
<keyword evidence="3" id="KW-0808">Transferase</keyword>
<evidence type="ECO:0000256" key="5">
    <source>
        <dbReference type="ARBA" id="ARBA00023034"/>
    </source>
</evidence>
<feature type="region of interest" description="Disordered" evidence="7">
    <location>
        <begin position="225"/>
        <end position="252"/>
    </location>
</feature>
<reference evidence="10" key="1">
    <citation type="submission" date="2023-05" db="EMBL/GenBank/DDBJ databases">
        <title>Genome and transcriptome analyses reveal genes involved in the formation of fine ridges on petal epidermal cells in Hibiscus trionum.</title>
        <authorList>
            <person name="Koshimizu S."/>
            <person name="Masuda S."/>
            <person name="Ishii T."/>
            <person name="Shirasu K."/>
            <person name="Hoshino A."/>
            <person name="Arita M."/>
        </authorList>
    </citation>
    <scope>NUCLEOTIDE SEQUENCE</scope>
    <source>
        <strain evidence="10">Hamamatsu line</strain>
    </source>
</reference>
<dbReference type="PANTHER" id="PTHR11062:SF282">
    <property type="entry name" value="XYLOGLUCAN GALACTOSYLTRANSFERASE GT11-RELATED"/>
    <property type="match status" value="1"/>
</dbReference>
<evidence type="ECO:0000313" key="10">
    <source>
        <dbReference type="EMBL" id="GMI88950.1"/>
    </source>
</evidence>
<dbReference type="EMBL" id="BSYR01000022">
    <property type="protein sequence ID" value="GMI88950.1"/>
    <property type="molecule type" value="Genomic_DNA"/>
</dbReference>
<protein>
    <recommendedName>
        <fullName evidence="9">RRM domain-containing protein</fullName>
    </recommendedName>
</protein>
<proteinExistence type="inferred from homology"/>
<feature type="region of interest" description="Disordered" evidence="7">
    <location>
        <begin position="347"/>
        <end position="384"/>
    </location>
</feature>
<comment type="subcellular location">
    <subcellularLocation>
        <location evidence="1">Golgi apparatus membrane</location>
        <topology evidence="1">Single-pass type II membrane protein</topology>
    </subcellularLocation>
</comment>
<dbReference type="AlphaFoldDB" id="A0A9W7I2P9"/>
<dbReference type="Gene3D" id="3.30.70.330">
    <property type="match status" value="2"/>
</dbReference>
<dbReference type="InterPro" id="IPR000504">
    <property type="entry name" value="RRM_dom"/>
</dbReference>
<sequence>MAKKRKQRSSESQPTKTTPDPQPIQQEQQEQPQYISDEDPNPNADEEQQLQEVEVEEEVEVEVEVEVEEEVEEDEDEEEEEDDDDGGEDEEAPNQTLVGSSNASVQNGAPKGTDQEEKLDDEPFEILLEPFGKDQLITLIKKAVDKHPEFISSVREFADADPAHRKIFVHGLSWDTTAETLTAEFSKYGEIEECKAVTDRVSGKSKGYAFILFKHRSGARRALKQPQKKIGNRTTSCQLASQGPVPAPPPTAPPASEYTLRKIFVSNVSAELNTEKLLGFFRQYGEIEEGPLGLDKQTGKPKGFALFVYRTVEGARKALEEPHKNFEGHVLHCQKAIDGPKLTKGGYGGGTSGGHHQQYHQHQQGAHQIQSHYHHAKKGKYSTAGSETGHLMAPSGPTAVGFNPGVAAAGFNPAAAAPAFNPALGQALTALLSGQGGLGLGNLLGGISGAPVNQGAPAAGWVRVVLVEINPVAVLLTCDIRYSHRCTNHFIFNSGDSEVPGTHANVQMLYGPECSAFVLNVTLTEAVPAPCDLSDSYSLPLYVLGKGSCEIGVFASLRSISPTHVALHIGFLCLMTAKCTCRSQSWYIVFISFLVWFTLFYLYSSSITFGKKGDSFLGNNQTGFVASTEYLYDVAIDETGTNSSHVKDVEDDVKKPVDETENKTKPIKFYNDRDIDVDRLLASLMPHNNEIETFKTISSKLLEEELRNAKDYNRGRRGRAGRTRRRSKIKPAAALASFIGQNVVKPESISSPCLGRFVFIHDIPRKFNQDLLDNCQSLNVWTNMCESSLNLGLGSSLPSKENLYSKTGWFSTNQFLLEVIFHNRMKQYKCLTNDPSLAAAIYIPYYAGLDVGRYLWDPLGFRRDRDAAELVEWLAGRPEWTKMWGRDHFMVAGRTNWDFRRDPENVSDWGNGLLNFPESKNMTMLVIESSPWNNNDFAIPYPTYFHPSKDDNVFQWQNRMRRLKRRLLFSFAGARRPNRDESIGNEIIDQCLASRKKCRFLECDDQSQRCYKPDNLMKLFQSSVFCLQPPGDSYTGRSIFDSILAGCIPVFFHPGSAYVQYIWHFPRDYTKYSVLIPASAVKSGDANIEKLLQRIPREKRAAMRDEVVKLIPNVIYADPASKLETIEDAFDLTVKGVLDRVETIRKQMKDSKEVNSEFAEQESWKYFTFGRVGGHEWDPFFSSKLGKHGT</sequence>
<dbReference type="Pfam" id="PF03016">
    <property type="entry name" value="Exostosin_GT47"/>
    <property type="match status" value="1"/>
</dbReference>
<feature type="compositionally biased region" description="Low complexity" evidence="7">
    <location>
        <begin position="354"/>
        <end position="371"/>
    </location>
</feature>
<evidence type="ECO:0000256" key="4">
    <source>
        <dbReference type="ARBA" id="ARBA00022968"/>
    </source>
</evidence>
<evidence type="ECO:0000259" key="9">
    <source>
        <dbReference type="PROSITE" id="PS50102"/>
    </source>
</evidence>
<dbReference type="InterPro" id="IPR040911">
    <property type="entry name" value="Exostosin_GT47"/>
</dbReference>
<evidence type="ECO:0000256" key="8">
    <source>
        <dbReference type="SAM" id="Phobius"/>
    </source>
</evidence>
<evidence type="ECO:0000256" key="7">
    <source>
        <dbReference type="SAM" id="MobiDB-lite"/>
    </source>
</evidence>
<keyword evidence="5" id="KW-0333">Golgi apparatus</keyword>
<keyword evidence="8" id="KW-0472">Membrane</keyword>
<feature type="compositionally biased region" description="Polar residues" evidence="7">
    <location>
        <begin position="10"/>
        <end position="19"/>
    </location>
</feature>
<feature type="domain" description="RRM" evidence="9">
    <location>
        <begin position="261"/>
        <end position="342"/>
    </location>
</feature>
<feature type="compositionally biased region" description="Acidic residues" evidence="7">
    <location>
        <begin position="36"/>
        <end position="92"/>
    </location>
</feature>
<gene>
    <name evidence="10" type="ORF">HRI_002564300</name>
</gene>
<comment type="similarity">
    <text evidence="2">Belongs to the glycosyltransferase 47 family.</text>
</comment>
<feature type="compositionally biased region" description="Polar residues" evidence="7">
    <location>
        <begin position="232"/>
        <end position="241"/>
    </location>
</feature>
<accession>A0A9W7I2P9</accession>
<feature type="domain" description="RRM" evidence="9">
    <location>
        <begin position="165"/>
        <end position="242"/>
    </location>
</feature>
<dbReference type="Pfam" id="PF00076">
    <property type="entry name" value="RRM_1"/>
    <property type="match status" value="2"/>
</dbReference>
<evidence type="ECO:0000313" key="11">
    <source>
        <dbReference type="Proteomes" id="UP001165190"/>
    </source>
</evidence>
<keyword evidence="8" id="KW-0812">Transmembrane</keyword>
<dbReference type="SMART" id="SM00360">
    <property type="entry name" value="RRM"/>
    <property type="match status" value="2"/>
</dbReference>
<dbReference type="Proteomes" id="UP001165190">
    <property type="component" value="Unassembled WGS sequence"/>
</dbReference>
<keyword evidence="11" id="KW-1185">Reference proteome</keyword>
<comment type="caution">
    <text evidence="10">The sequence shown here is derived from an EMBL/GenBank/DDBJ whole genome shotgun (WGS) entry which is preliminary data.</text>
</comment>
<dbReference type="GO" id="GO:0000139">
    <property type="term" value="C:Golgi membrane"/>
    <property type="evidence" value="ECO:0007669"/>
    <property type="project" value="UniProtKB-SubCell"/>
</dbReference>
<dbReference type="OrthoDB" id="1924787at2759"/>
<dbReference type="GO" id="GO:0016757">
    <property type="term" value="F:glycosyltransferase activity"/>
    <property type="evidence" value="ECO:0007669"/>
    <property type="project" value="UniProtKB-KW"/>
</dbReference>
<evidence type="ECO:0000256" key="1">
    <source>
        <dbReference type="ARBA" id="ARBA00004323"/>
    </source>
</evidence>
<evidence type="ECO:0000256" key="3">
    <source>
        <dbReference type="ARBA" id="ARBA00022676"/>
    </source>
</evidence>
<evidence type="ECO:0000256" key="2">
    <source>
        <dbReference type="ARBA" id="ARBA00010271"/>
    </source>
</evidence>
<dbReference type="PROSITE" id="PS50102">
    <property type="entry name" value="RRM"/>
    <property type="match status" value="2"/>
</dbReference>
<dbReference type="GO" id="GO:0003723">
    <property type="term" value="F:RNA binding"/>
    <property type="evidence" value="ECO:0007669"/>
    <property type="project" value="UniProtKB-UniRule"/>
</dbReference>
<dbReference type="SUPFAM" id="SSF54928">
    <property type="entry name" value="RNA-binding domain, RBD"/>
    <property type="match status" value="2"/>
</dbReference>
<dbReference type="PANTHER" id="PTHR11062">
    <property type="entry name" value="EXOSTOSIN HEPARAN SULFATE GLYCOSYLTRANSFERASE -RELATED"/>
    <property type="match status" value="1"/>
</dbReference>
<keyword evidence="8" id="KW-1133">Transmembrane helix</keyword>
<evidence type="ECO:0000256" key="6">
    <source>
        <dbReference type="PROSITE-ProRule" id="PRU00176"/>
    </source>
</evidence>
<dbReference type="InterPro" id="IPR012677">
    <property type="entry name" value="Nucleotide-bd_a/b_plait_sf"/>
</dbReference>
<keyword evidence="4" id="KW-0735">Signal-anchor</keyword>
<dbReference type="InterPro" id="IPR004263">
    <property type="entry name" value="Exostosin"/>
</dbReference>
<organism evidence="10 11">
    <name type="scientific">Hibiscus trionum</name>
    <name type="common">Flower of an hour</name>
    <dbReference type="NCBI Taxonomy" id="183268"/>
    <lineage>
        <taxon>Eukaryota</taxon>
        <taxon>Viridiplantae</taxon>
        <taxon>Streptophyta</taxon>
        <taxon>Embryophyta</taxon>
        <taxon>Tracheophyta</taxon>
        <taxon>Spermatophyta</taxon>
        <taxon>Magnoliopsida</taxon>
        <taxon>eudicotyledons</taxon>
        <taxon>Gunneridae</taxon>
        <taxon>Pentapetalae</taxon>
        <taxon>rosids</taxon>
        <taxon>malvids</taxon>
        <taxon>Malvales</taxon>
        <taxon>Malvaceae</taxon>
        <taxon>Malvoideae</taxon>
        <taxon>Hibiscus</taxon>
    </lineage>
</organism>
<keyword evidence="6" id="KW-0694">RNA-binding</keyword>
<feature type="region of interest" description="Disordered" evidence="7">
    <location>
        <begin position="1"/>
        <end position="118"/>
    </location>
</feature>
<name>A0A9W7I2P9_HIBTR</name>
<keyword evidence="3" id="KW-0328">Glycosyltransferase</keyword>
<feature type="compositionally biased region" description="Polar residues" evidence="7">
    <location>
        <begin position="93"/>
        <end position="107"/>
    </location>
</feature>